<feature type="region of interest" description="Disordered" evidence="1">
    <location>
        <begin position="93"/>
        <end position="124"/>
    </location>
</feature>
<organism evidence="2 3">
    <name type="scientific">Orbilia javanica</name>
    <dbReference type="NCBI Taxonomy" id="47235"/>
    <lineage>
        <taxon>Eukaryota</taxon>
        <taxon>Fungi</taxon>
        <taxon>Dikarya</taxon>
        <taxon>Ascomycota</taxon>
        <taxon>Pezizomycotina</taxon>
        <taxon>Orbiliomycetes</taxon>
        <taxon>Orbiliales</taxon>
        <taxon>Orbiliaceae</taxon>
        <taxon>Orbilia</taxon>
    </lineage>
</organism>
<reference evidence="2 3" key="1">
    <citation type="submission" date="2019-10" db="EMBL/GenBank/DDBJ databases">
        <authorList>
            <person name="Palmer J.M."/>
        </authorList>
    </citation>
    <scope>NUCLEOTIDE SEQUENCE [LARGE SCALE GENOMIC DNA]</scope>
    <source>
        <strain evidence="2 3">TWF718</strain>
    </source>
</reference>
<gene>
    <name evidence="2" type="ORF">TWF718_010023</name>
</gene>
<evidence type="ECO:0000256" key="1">
    <source>
        <dbReference type="SAM" id="MobiDB-lite"/>
    </source>
</evidence>
<sequence length="138" mass="15033">MSTEAPTTTTSNTQISNPNNHRLPSPSGILGVEGATTRDLNAQEWSQAVIDELRHIQVATPPMRYIARTQLPGNVGDQVYMHSSYAGRLAVDSSELAERSSGKSQRSGYRPELPERPQVKAMDSTATVDVVKKIPGSW</sequence>
<accession>A0AAN8RBV6</accession>
<feature type="compositionally biased region" description="Low complexity" evidence="1">
    <location>
        <begin position="1"/>
        <end position="13"/>
    </location>
</feature>
<dbReference type="Proteomes" id="UP001313282">
    <property type="component" value="Unassembled WGS sequence"/>
</dbReference>
<protein>
    <submittedName>
        <fullName evidence="2">Uncharacterized protein</fullName>
    </submittedName>
</protein>
<dbReference type="AlphaFoldDB" id="A0AAN8RBV6"/>
<dbReference type="EMBL" id="JAVHNR010000007">
    <property type="protein sequence ID" value="KAK6337242.1"/>
    <property type="molecule type" value="Genomic_DNA"/>
</dbReference>
<proteinExistence type="predicted"/>
<keyword evidence="3" id="KW-1185">Reference proteome</keyword>
<feature type="region of interest" description="Disordered" evidence="1">
    <location>
        <begin position="1"/>
        <end position="32"/>
    </location>
</feature>
<evidence type="ECO:0000313" key="2">
    <source>
        <dbReference type="EMBL" id="KAK6337242.1"/>
    </source>
</evidence>
<comment type="caution">
    <text evidence="2">The sequence shown here is derived from an EMBL/GenBank/DDBJ whole genome shotgun (WGS) entry which is preliminary data.</text>
</comment>
<evidence type="ECO:0000313" key="3">
    <source>
        <dbReference type="Proteomes" id="UP001313282"/>
    </source>
</evidence>
<name>A0AAN8RBV6_9PEZI</name>